<feature type="repeat" description="TPR" evidence="4">
    <location>
        <begin position="130"/>
        <end position="163"/>
    </location>
</feature>
<dbReference type="InterPro" id="IPR047150">
    <property type="entry name" value="SGT"/>
</dbReference>
<dbReference type="SMART" id="SM00727">
    <property type="entry name" value="STI1"/>
    <property type="match status" value="1"/>
</dbReference>
<keyword evidence="3 4" id="KW-0802">TPR repeat</keyword>
<keyword evidence="8" id="KW-1185">Reference proteome</keyword>
<dbReference type="KEGG" id="erc:Ecym_3025"/>
<dbReference type="Gene3D" id="1.20.5.420">
    <property type="entry name" value="Immunoglobulin FC, subunit C"/>
    <property type="match status" value="1"/>
</dbReference>
<sequence length="318" mass="34317">MPGSNKEIAALIVQFLSTSTKDVQEEYVDSLNVAIDCIAEAFEIEREDSNEIVSKAYNGRGLVDLVKSGASEPTLSSSEPTGNNTDAHAPEVAERAENLKLEGNKAFAAKDFEGAVKKYTEAIELMPNNAVFYGNRAAAYSSFKKFEEAVRDAESAVRINPSYSRGYSRLGLAKYALGKPEEAMEAYKKVLDIEGDNATEAMKRDYESAKKKVEESLNLEALPKGEEQQTSEGSSAGGFPDLSSMLGGGLGGLLNNPQVMQAAQKMMQNPSAMQEMMNNPAIKQMAQNFASGGGTPNLGDMMKDPNIKDMAGKFFGQK</sequence>
<proteinExistence type="inferred from homology"/>
<feature type="domain" description="STI1" evidence="6">
    <location>
        <begin position="247"/>
        <end position="286"/>
    </location>
</feature>
<organism evidence="7 8">
    <name type="scientific">Eremothecium cymbalariae (strain CBS 270.75 / DBVPG 7215 / KCTC 17166 / NRRL Y-17582)</name>
    <name type="common">Yeast</name>
    <dbReference type="NCBI Taxonomy" id="931890"/>
    <lineage>
        <taxon>Eukaryota</taxon>
        <taxon>Fungi</taxon>
        <taxon>Dikarya</taxon>
        <taxon>Ascomycota</taxon>
        <taxon>Saccharomycotina</taxon>
        <taxon>Saccharomycetes</taxon>
        <taxon>Saccharomycetales</taxon>
        <taxon>Saccharomycetaceae</taxon>
        <taxon>Eremothecium</taxon>
    </lineage>
</organism>
<dbReference type="OMA" id="LAIKDCH"/>
<dbReference type="SMART" id="SM00028">
    <property type="entry name" value="TPR"/>
    <property type="match status" value="3"/>
</dbReference>
<dbReference type="eggNOG" id="KOG0553">
    <property type="taxonomic scope" value="Eukaryota"/>
</dbReference>
<dbReference type="EMBL" id="CP002499">
    <property type="protein sequence ID" value="AET38541.1"/>
    <property type="molecule type" value="Genomic_DNA"/>
</dbReference>
<dbReference type="InParanoid" id="G8JQX2"/>
<dbReference type="Proteomes" id="UP000006790">
    <property type="component" value="Chromosome 3"/>
</dbReference>
<evidence type="ECO:0000256" key="4">
    <source>
        <dbReference type="PROSITE-ProRule" id="PRU00339"/>
    </source>
</evidence>
<evidence type="ECO:0000256" key="3">
    <source>
        <dbReference type="ARBA" id="ARBA00022803"/>
    </source>
</evidence>
<comment type="similarity">
    <text evidence="1">Belongs to the SGT family.</text>
</comment>
<feature type="repeat" description="TPR" evidence="4">
    <location>
        <begin position="164"/>
        <end position="197"/>
    </location>
</feature>
<dbReference type="OrthoDB" id="2335338at2759"/>
<dbReference type="Pfam" id="PF23195">
    <property type="entry name" value="UBQLN1"/>
    <property type="match status" value="1"/>
</dbReference>
<dbReference type="GO" id="GO:0006620">
    <property type="term" value="P:post-translational protein targeting to endoplasmic reticulum membrane"/>
    <property type="evidence" value="ECO:0007669"/>
    <property type="project" value="TreeGrafter"/>
</dbReference>
<dbReference type="Pfam" id="PF13181">
    <property type="entry name" value="TPR_8"/>
    <property type="match status" value="1"/>
</dbReference>
<dbReference type="FunFam" id="1.25.40.10:FF:000207">
    <property type="entry name" value="Small glutamine-rich tetratricopeptide repeat-containing protein"/>
    <property type="match status" value="1"/>
</dbReference>
<feature type="region of interest" description="Disordered" evidence="5">
    <location>
        <begin position="219"/>
        <end position="241"/>
    </location>
</feature>
<reference evidence="8" key="1">
    <citation type="journal article" date="2012" name="G3 (Bethesda)">
        <title>Pichia sorbitophila, an interspecies yeast hybrid reveals early steps of genome resolution following polyploidization.</title>
        <authorList>
            <person name="Leh Louis V."/>
            <person name="Despons L."/>
            <person name="Friedrich A."/>
            <person name="Martin T."/>
            <person name="Durrens P."/>
            <person name="Casaregola S."/>
            <person name="Neuveglise C."/>
            <person name="Fairhead C."/>
            <person name="Marck C."/>
            <person name="Cruz J.A."/>
            <person name="Straub M.L."/>
            <person name="Kugler V."/>
            <person name="Sacerdot C."/>
            <person name="Uzunov Z."/>
            <person name="Thierry A."/>
            <person name="Weiss S."/>
            <person name="Bleykasten C."/>
            <person name="De Montigny J."/>
            <person name="Jacques N."/>
            <person name="Jung P."/>
            <person name="Lemaire M."/>
            <person name="Mallet S."/>
            <person name="Morel G."/>
            <person name="Richard G.F."/>
            <person name="Sarkar A."/>
            <person name="Savel G."/>
            <person name="Schacherer J."/>
            <person name="Seret M.L."/>
            <person name="Talla E."/>
            <person name="Samson G."/>
            <person name="Jubin C."/>
            <person name="Poulain J."/>
            <person name="Vacherie B."/>
            <person name="Barbe V."/>
            <person name="Pelletier E."/>
            <person name="Sherman D.J."/>
            <person name="Westhof E."/>
            <person name="Weissenbach J."/>
            <person name="Baret P.V."/>
            <person name="Wincker P."/>
            <person name="Gaillardin C."/>
            <person name="Dujon B."/>
            <person name="Souciet J.L."/>
        </authorList>
    </citation>
    <scope>NUCLEOTIDE SEQUENCE [LARGE SCALE GENOMIC DNA]</scope>
    <source>
        <strain evidence="8">CBS 270.75 / DBVPG 7215 / KCTC 17166 / NRRL Y-17582</strain>
    </source>
</reference>
<evidence type="ECO:0000313" key="7">
    <source>
        <dbReference type="EMBL" id="AET38541.1"/>
    </source>
</evidence>
<dbReference type="PANTHER" id="PTHR45831">
    <property type="entry name" value="LD24721P"/>
    <property type="match status" value="1"/>
</dbReference>
<dbReference type="PANTHER" id="PTHR45831:SF2">
    <property type="entry name" value="LD24721P"/>
    <property type="match status" value="1"/>
</dbReference>
<gene>
    <name evidence="7" type="ordered locus">Ecym_3025</name>
</gene>
<dbReference type="InterPro" id="IPR011990">
    <property type="entry name" value="TPR-like_helical_dom_sf"/>
</dbReference>
<evidence type="ECO:0000256" key="2">
    <source>
        <dbReference type="ARBA" id="ARBA00022737"/>
    </source>
</evidence>
<dbReference type="Gene3D" id="1.25.40.10">
    <property type="entry name" value="Tetratricopeptide repeat domain"/>
    <property type="match status" value="1"/>
</dbReference>
<dbReference type="Gene3D" id="1.10.260.100">
    <property type="match status" value="1"/>
</dbReference>
<dbReference type="InterPro" id="IPR019734">
    <property type="entry name" value="TPR_rpt"/>
</dbReference>
<dbReference type="GeneID" id="11472058"/>
<dbReference type="Pfam" id="PF16546">
    <property type="entry name" value="SGTA_dimer"/>
    <property type="match status" value="1"/>
</dbReference>
<dbReference type="PROSITE" id="PS50005">
    <property type="entry name" value="TPR"/>
    <property type="match status" value="3"/>
</dbReference>
<evidence type="ECO:0000256" key="5">
    <source>
        <dbReference type="SAM" id="MobiDB-lite"/>
    </source>
</evidence>
<dbReference type="FunCoup" id="G8JQX2">
    <property type="interactions" value="596"/>
</dbReference>
<dbReference type="SUPFAM" id="SSF48452">
    <property type="entry name" value="TPR-like"/>
    <property type="match status" value="1"/>
</dbReference>
<dbReference type="GO" id="GO:0016020">
    <property type="term" value="C:membrane"/>
    <property type="evidence" value="ECO:0007669"/>
    <property type="project" value="TreeGrafter"/>
</dbReference>
<protein>
    <recommendedName>
        <fullName evidence="6">STI1 domain-containing protein</fullName>
    </recommendedName>
</protein>
<dbReference type="RefSeq" id="XP_003645358.1">
    <property type="nucleotide sequence ID" value="XM_003645310.1"/>
</dbReference>
<keyword evidence="2" id="KW-0677">Repeat</keyword>
<dbReference type="HOGENOM" id="CLU_044224_1_0_1"/>
<evidence type="ECO:0000259" key="6">
    <source>
        <dbReference type="SMART" id="SM00727"/>
    </source>
</evidence>
<dbReference type="GO" id="GO:0060090">
    <property type="term" value="F:molecular adaptor activity"/>
    <property type="evidence" value="ECO:0007669"/>
    <property type="project" value="TreeGrafter"/>
</dbReference>
<dbReference type="STRING" id="931890.G8JQX2"/>
<name>G8JQX2_ERECY</name>
<dbReference type="Pfam" id="PF00515">
    <property type="entry name" value="TPR_1"/>
    <property type="match status" value="1"/>
</dbReference>
<dbReference type="InterPro" id="IPR032374">
    <property type="entry name" value="SGTA_dimer"/>
</dbReference>
<dbReference type="InterPro" id="IPR006636">
    <property type="entry name" value="STI1_HS-bd"/>
</dbReference>
<dbReference type="GO" id="GO:0072380">
    <property type="term" value="C:TRC complex"/>
    <property type="evidence" value="ECO:0007669"/>
    <property type="project" value="TreeGrafter"/>
</dbReference>
<evidence type="ECO:0000313" key="8">
    <source>
        <dbReference type="Proteomes" id="UP000006790"/>
    </source>
</evidence>
<evidence type="ECO:0000256" key="1">
    <source>
        <dbReference type="ARBA" id="ARBA00008175"/>
    </source>
</evidence>
<feature type="repeat" description="TPR" evidence="4">
    <location>
        <begin position="96"/>
        <end position="129"/>
    </location>
</feature>
<dbReference type="AlphaFoldDB" id="G8JQX2"/>
<accession>G8JQX2</accession>